<comment type="subcellular location">
    <subcellularLocation>
        <location evidence="1 7">Secreted</location>
        <location evidence="1 7">Cell wall</location>
    </subcellularLocation>
</comment>
<keyword evidence="6 7" id="KW-1015">Disulfide bond</keyword>
<evidence type="ECO:0000313" key="8">
    <source>
        <dbReference type="EMBL" id="KAJ3517675.1"/>
    </source>
</evidence>
<dbReference type="SMART" id="SM00075">
    <property type="entry name" value="HYDRO"/>
    <property type="match status" value="1"/>
</dbReference>
<sequence>MSSLPYPAVCTTTSLPFLSLYPPLLPGSKEALGTLLRANIHHALLYAALRFTKADGVAMCAAFSRAGLRPEMSMIRGEAQQALEQTFQCLGNSLHQKESKEANILAALVGVAIDSVGAYVGAQCSPITVIGLSSGASCGSQPVCCSNNSFNGVVAIGCSPINVNL</sequence>
<dbReference type="Pfam" id="PF01185">
    <property type="entry name" value="Hydrophobin"/>
    <property type="match status" value="1"/>
</dbReference>
<comment type="caution">
    <text evidence="8">The sequence shown here is derived from an EMBL/GenBank/DDBJ whole genome shotgun (WGS) entry which is preliminary data.</text>
</comment>
<keyword evidence="5 7" id="KW-0732">Signal</keyword>
<dbReference type="InterPro" id="IPR019778">
    <property type="entry name" value="Class_I_Hydrophobin_CS"/>
</dbReference>
<evidence type="ECO:0000256" key="1">
    <source>
        <dbReference type="ARBA" id="ARBA00004191"/>
    </source>
</evidence>
<organism evidence="8 9">
    <name type="scientific">Agrocybe chaxingu</name>
    <dbReference type="NCBI Taxonomy" id="84603"/>
    <lineage>
        <taxon>Eukaryota</taxon>
        <taxon>Fungi</taxon>
        <taxon>Dikarya</taxon>
        <taxon>Basidiomycota</taxon>
        <taxon>Agaricomycotina</taxon>
        <taxon>Agaricomycetes</taxon>
        <taxon>Agaricomycetidae</taxon>
        <taxon>Agaricales</taxon>
        <taxon>Agaricineae</taxon>
        <taxon>Strophariaceae</taxon>
        <taxon>Agrocybe</taxon>
    </lineage>
</organism>
<dbReference type="PROSITE" id="PS00956">
    <property type="entry name" value="HYDROPHOBIN"/>
    <property type="match status" value="1"/>
</dbReference>
<accession>A0A9W8TGL3</accession>
<reference evidence="8" key="1">
    <citation type="submission" date="2022-07" db="EMBL/GenBank/DDBJ databases">
        <title>Genome Sequence of Agrocybe chaxingu.</title>
        <authorList>
            <person name="Buettner E."/>
        </authorList>
    </citation>
    <scope>NUCLEOTIDE SEQUENCE</scope>
    <source>
        <strain evidence="8">MP-N11</strain>
    </source>
</reference>
<dbReference type="InterPro" id="IPR001338">
    <property type="entry name" value="Class_I_Hydrophobin"/>
</dbReference>
<evidence type="ECO:0000313" key="9">
    <source>
        <dbReference type="Proteomes" id="UP001148786"/>
    </source>
</evidence>
<evidence type="ECO:0000256" key="6">
    <source>
        <dbReference type="ARBA" id="ARBA00023157"/>
    </source>
</evidence>
<dbReference type="EMBL" id="JANKHO010000013">
    <property type="protein sequence ID" value="KAJ3517675.1"/>
    <property type="molecule type" value="Genomic_DNA"/>
</dbReference>
<protein>
    <recommendedName>
        <fullName evidence="7">Hydrophobin</fullName>
    </recommendedName>
</protein>
<evidence type="ECO:0000256" key="5">
    <source>
        <dbReference type="ARBA" id="ARBA00022729"/>
    </source>
</evidence>
<dbReference type="OrthoDB" id="4225815at2759"/>
<evidence type="ECO:0000256" key="3">
    <source>
        <dbReference type="ARBA" id="ARBA00022512"/>
    </source>
</evidence>
<evidence type="ECO:0000256" key="4">
    <source>
        <dbReference type="ARBA" id="ARBA00022525"/>
    </source>
</evidence>
<evidence type="ECO:0000256" key="7">
    <source>
        <dbReference type="RuleBase" id="RU365009"/>
    </source>
</evidence>
<gene>
    <name evidence="8" type="ORF">NLJ89_g351</name>
</gene>
<evidence type="ECO:0000256" key="2">
    <source>
        <dbReference type="ARBA" id="ARBA00010446"/>
    </source>
</evidence>
<keyword evidence="4 7" id="KW-0964">Secreted</keyword>
<dbReference type="AlphaFoldDB" id="A0A9W8TGL3"/>
<keyword evidence="3 7" id="KW-0134">Cell wall</keyword>
<keyword evidence="9" id="KW-1185">Reference proteome</keyword>
<name>A0A9W8TGL3_9AGAR</name>
<comment type="similarity">
    <text evidence="2 7">Belongs to the fungal hydrophobin family.</text>
</comment>
<dbReference type="Proteomes" id="UP001148786">
    <property type="component" value="Unassembled WGS sequence"/>
</dbReference>
<dbReference type="CDD" id="cd23507">
    <property type="entry name" value="hydrophobin_I"/>
    <property type="match status" value="1"/>
</dbReference>
<proteinExistence type="inferred from homology"/>
<dbReference type="GO" id="GO:0005199">
    <property type="term" value="F:structural constituent of cell wall"/>
    <property type="evidence" value="ECO:0007669"/>
    <property type="project" value="InterPro"/>
</dbReference>
<dbReference type="GO" id="GO:0009277">
    <property type="term" value="C:fungal-type cell wall"/>
    <property type="evidence" value="ECO:0007669"/>
    <property type="project" value="InterPro"/>
</dbReference>